<evidence type="ECO:0000256" key="2">
    <source>
        <dbReference type="ARBA" id="ARBA00005698"/>
    </source>
</evidence>
<sequence length="174" mass="20629">MMIKILMLVNMMNFMFFMLSNPMTISINIFIQTILCSIIMGMMINSFWFSYMLFLILVGGLMIILVYMCSISSNNIFLMKFKLITLFSLMMLMMMILSLLFNKIMNMNYITNFNKFMLNNYHMINMNNNSIKLNKLFNKNSFLITLMIINLLFLLMIISSKMINWIKGPLRKIN</sequence>
<evidence type="ECO:0000256" key="16">
    <source>
        <dbReference type="SAM" id="Phobius"/>
    </source>
</evidence>
<accession>A0A9E8RT50</accession>
<evidence type="ECO:0000256" key="1">
    <source>
        <dbReference type="ARBA" id="ARBA00004225"/>
    </source>
</evidence>
<reference evidence="17" key="2">
    <citation type="journal article" date="2022" name="Syst. Entomol.">
        <title>Massive gene rearrangements of mitochondrial genomes and implications for the phylogeny of Trichoptera (Insecta).</title>
        <authorList>
            <person name="Ge X."/>
            <person name="Peng L."/>
            <person name="Vogler A.P."/>
            <person name="Morse J.C."/>
            <person name="Yang L."/>
            <person name="Sun C."/>
            <person name="Wang B."/>
        </authorList>
    </citation>
    <scope>NUCLEOTIDE SEQUENCE</scope>
</reference>
<evidence type="ECO:0000256" key="4">
    <source>
        <dbReference type="ARBA" id="ARBA00021095"/>
    </source>
</evidence>
<dbReference type="RefSeq" id="YP_010586479.1">
    <property type="nucleotide sequence ID" value="NC_069278.1"/>
</dbReference>
<keyword evidence="13 16" id="KW-0472">Membrane</keyword>
<dbReference type="PANTHER" id="PTHR11435">
    <property type="entry name" value="NADH UBIQUINONE OXIDOREDUCTASE SUBUNIT ND6"/>
    <property type="match status" value="1"/>
</dbReference>
<evidence type="ECO:0000256" key="14">
    <source>
        <dbReference type="ARBA" id="ARBA00031019"/>
    </source>
</evidence>
<dbReference type="GeneID" id="77426377"/>
<evidence type="ECO:0000313" key="17">
    <source>
        <dbReference type="EMBL" id="UZZ44280.1"/>
    </source>
</evidence>
<comment type="similarity">
    <text evidence="2">Belongs to the complex I subunit 6 family.</text>
</comment>
<protein>
    <recommendedName>
        <fullName evidence="4">NADH-ubiquinone oxidoreductase chain 6</fullName>
        <ecNumber evidence="3">7.1.1.2</ecNumber>
    </recommendedName>
    <alternativeName>
        <fullName evidence="14">NADH dehydrogenase subunit 6</fullName>
    </alternativeName>
</protein>
<gene>
    <name evidence="17" type="primary">ND6</name>
</gene>
<proteinExistence type="inferred from homology"/>
<evidence type="ECO:0000256" key="10">
    <source>
        <dbReference type="ARBA" id="ARBA00022989"/>
    </source>
</evidence>
<keyword evidence="7 16" id="KW-0812">Transmembrane</keyword>
<dbReference type="PANTHER" id="PTHR11435:SF1">
    <property type="entry name" value="NADH-UBIQUINONE OXIDOREDUCTASE CHAIN 6"/>
    <property type="match status" value="1"/>
</dbReference>
<evidence type="ECO:0000256" key="11">
    <source>
        <dbReference type="ARBA" id="ARBA00023027"/>
    </source>
</evidence>
<evidence type="ECO:0000256" key="8">
    <source>
        <dbReference type="ARBA" id="ARBA00022967"/>
    </source>
</evidence>
<keyword evidence="6" id="KW-0679">Respiratory chain</keyword>
<evidence type="ECO:0000256" key="15">
    <source>
        <dbReference type="ARBA" id="ARBA00049551"/>
    </source>
</evidence>
<evidence type="ECO:0000256" key="3">
    <source>
        <dbReference type="ARBA" id="ARBA00012944"/>
    </source>
</evidence>
<keyword evidence="12 17" id="KW-0496">Mitochondrion</keyword>
<feature type="transmembrane region" description="Helical" evidence="16">
    <location>
        <begin position="142"/>
        <end position="163"/>
    </location>
</feature>
<organism evidence="17">
    <name type="scientific">Pseudoneureclipsis achim</name>
    <dbReference type="NCBI Taxonomy" id="623285"/>
    <lineage>
        <taxon>Eukaryota</taxon>
        <taxon>Metazoa</taxon>
        <taxon>Ecdysozoa</taxon>
        <taxon>Arthropoda</taxon>
        <taxon>Hexapoda</taxon>
        <taxon>Insecta</taxon>
        <taxon>Pterygota</taxon>
        <taxon>Neoptera</taxon>
        <taxon>Endopterygota</taxon>
        <taxon>Trichoptera</taxon>
        <taxon>Annulipalpia</taxon>
        <taxon>Psychomyioidea</taxon>
        <taxon>Polycentropodidae</taxon>
        <taxon>Pseudoneurclipsinae</taxon>
        <taxon>Pseudoneureclipsis</taxon>
    </lineage>
</organism>
<evidence type="ECO:0000256" key="9">
    <source>
        <dbReference type="ARBA" id="ARBA00022982"/>
    </source>
</evidence>
<dbReference type="EMBL" id="OL678042">
    <property type="protein sequence ID" value="UZZ44280.1"/>
    <property type="molecule type" value="Genomic_DNA"/>
</dbReference>
<keyword evidence="5" id="KW-0813">Transport</keyword>
<keyword evidence="11" id="KW-0520">NAD</keyword>
<dbReference type="EC" id="7.1.1.2" evidence="3"/>
<evidence type="ECO:0000256" key="13">
    <source>
        <dbReference type="ARBA" id="ARBA00023136"/>
    </source>
</evidence>
<dbReference type="AlphaFoldDB" id="A0A9E8RT50"/>
<evidence type="ECO:0000256" key="12">
    <source>
        <dbReference type="ARBA" id="ARBA00023128"/>
    </source>
</evidence>
<keyword evidence="10 16" id="KW-1133">Transmembrane helix</keyword>
<evidence type="ECO:0000256" key="6">
    <source>
        <dbReference type="ARBA" id="ARBA00022660"/>
    </source>
</evidence>
<keyword evidence="9" id="KW-0249">Electron transport</keyword>
<geneLocation type="mitochondrion" evidence="17"/>
<comment type="catalytic activity">
    <reaction evidence="15">
        <text>a ubiquinone + NADH + 5 H(+)(in) = a ubiquinol + NAD(+) + 4 H(+)(out)</text>
        <dbReference type="Rhea" id="RHEA:29091"/>
        <dbReference type="Rhea" id="RHEA-COMP:9565"/>
        <dbReference type="Rhea" id="RHEA-COMP:9566"/>
        <dbReference type="ChEBI" id="CHEBI:15378"/>
        <dbReference type="ChEBI" id="CHEBI:16389"/>
        <dbReference type="ChEBI" id="CHEBI:17976"/>
        <dbReference type="ChEBI" id="CHEBI:57540"/>
        <dbReference type="ChEBI" id="CHEBI:57945"/>
        <dbReference type="EC" id="7.1.1.2"/>
    </reaction>
</comment>
<dbReference type="GO" id="GO:0031966">
    <property type="term" value="C:mitochondrial membrane"/>
    <property type="evidence" value="ECO:0007669"/>
    <property type="project" value="UniProtKB-SubCell"/>
</dbReference>
<dbReference type="CTD" id="4541"/>
<reference evidence="17" key="1">
    <citation type="submission" date="2021-11" db="EMBL/GenBank/DDBJ databases">
        <authorList>
            <person name="Ge X.-Y."/>
            <person name="Peng L."/>
            <person name="Sun C.-H."/>
            <person name="Wang B.-X."/>
        </authorList>
    </citation>
    <scope>NUCLEOTIDE SEQUENCE</scope>
</reference>
<comment type="subcellular location">
    <subcellularLocation>
        <location evidence="1">Mitochondrion membrane</location>
        <topology evidence="1">Multi-pass membrane protein</topology>
    </subcellularLocation>
</comment>
<evidence type="ECO:0000256" key="5">
    <source>
        <dbReference type="ARBA" id="ARBA00022448"/>
    </source>
</evidence>
<dbReference type="GO" id="GO:0008137">
    <property type="term" value="F:NADH dehydrogenase (ubiquinone) activity"/>
    <property type="evidence" value="ECO:0007669"/>
    <property type="project" value="UniProtKB-EC"/>
</dbReference>
<dbReference type="InterPro" id="IPR050269">
    <property type="entry name" value="ComplexI_Subunit6"/>
</dbReference>
<name>A0A9E8RT50_9NEOP</name>
<feature type="transmembrane region" description="Helical" evidence="16">
    <location>
        <begin position="81"/>
        <end position="101"/>
    </location>
</feature>
<feature type="transmembrane region" description="Helical" evidence="16">
    <location>
        <begin position="12"/>
        <end position="42"/>
    </location>
</feature>
<evidence type="ECO:0000256" key="7">
    <source>
        <dbReference type="ARBA" id="ARBA00022692"/>
    </source>
</evidence>
<keyword evidence="8" id="KW-1278">Translocase</keyword>
<feature type="transmembrane region" description="Helical" evidence="16">
    <location>
        <begin position="48"/>
        <end position="69"/>
    </location>
</feature>